<comment type="subcellular location">
    <subcellularLocation>
        <location evidence="6">Endoplasmic reticulum</location>
    </subcellularLocation>
    <subcellularLocation>
        <location evidence="6">Golgi apparatus</location>
        <location evidence="6">cis-Golgi network</location>
    </subcellularLocation>
</comment>
<evidence type="ECO:0000256" key="3">
    <source>
        <dbReference type="ARBA" id="ARBA00022892"/>
    </source>
</evidence>
<evidence type="ECO:0000256" key="6">
    <source>
        <dbReference type="RuleBase" id="RU366065"/>
    </source>
</evidence>
<name>A0A9P6W4Y1_RHOMI</name>
<dbReference type="Gene3D" id="3.30.450.70">
    <property type="match status" value="1"/>
</dbReference>
<feature type="region of interest" description="Disordered" evidence="7">
    <location>
        <begin position="27"/>
        <end position="96"/>
    </location>
</feature>
<evidence type="ECO:0000256" key="1">
    <source>
        <dbReference type="ARBA" id="ARBA00022448"/>
    </source>
</evidence>
<dbReference type="InterPro" id="IPR011012">
    <property type="entry name" value="Longin-like_dom_sf"/>
</dbReference>
<dbReference type="PANTHER" id="PTHR23249">
    <property type="entry name" value="TRAFFICKING PROTEIN PARTICLE COMPLEX SUBUNIT"/>
    <property type="match status" value="1"/>
</dbReference>
<proteinExistence type="inferred from homology"/>
<evidence type="ECO:0000256" key="4">
    <source>
        <dbReference type="ARBA" id="ARBA00023034"/>
    </source>
</evidence>
<dbReference type="EMBL" id="PUHQ01000017">
    <property type="protein sequence ID" value="KAG0663857.1"/>
    <property type="molecule type" value="Genomic_DNA"/>
</dbReference>
<comment type="similarity">
    <text evidence="5">Belongs to the TRAPP small subunits family. BET5 subfamily.</text>
</comment>
<evidence type="ECO:0000256" key="5">
    <source>
        <dbReference type="ARBA" id="ARBA00038167"/>
    </source>
</evidence>
<evidence type="ECO:0000313" key="8">
    <source>
        <dbReference type="EMBL" id="KAG0663857.1"/>
    </source>
</evidence>
<evidence type="ECO:0000256" key="2">
    <source>
        <dbReference type="ARBA" id="ARBA00022824"/>
    </source>
</evidence>
<gene>
    <name evidence="8" type="primary">BET5</name>
    <name evidence="8" type="ORF">C6P46_002082</name>
</gene>
<keyword evidence="3 6" id="KW-0931">ER-Golgi transport</keyword>
<keyword evidence="9" id="KW-1185">Reference proteome</keyword>
<evidence type="ECO:0000256" key="7">
    <source>
        <dbReference type="SAM" id="MobiDB-lite"/>
    </source>
</evidence>
<dbReference type="GO" id="GO:0006888">
    <property type="term" value="P:endoplasmic reticulum to Golgi vesicle-mediated transport"/>
    <property type="evidence" value="ECO:0007669"/>
    <property type="project" value="UniProtKB-UniRule"/>
</dbReference>
<dbReference type="OrthoDB" id="3364529at2759"/>
<dbReference type="GO" id="GO:0030008">
    <property type="term" value="C:TRAPP complex"/>
    <property type="evidence" value="ECO:0007669"/>
    <property type="project" value="UniProtKB-UniRule"/>
</dbReference>
<dbReference type="Pfam" id="PF04099">
    <property type="entry name" value="Sybindin"/>
    <property type="match status" value="1"/>
</dbReference>
<dbReference type="GO" id="GO:0005794">
    <property type="term" value="C:Golgi apparatus"/>
    <property type="evidence" value="ECO:0007669"/>
    <property type="project" value="UniProtKB-SubCell"/>
</dbReference>
<dbReference type="PANTHER" id="PTHR23249:SF16">
    <property type="entry name" value="TRAFFICKING PROTEIN PARTICLE COMPLEX SUBUNIT 1"/>
    <property type="match status" value="1"/>
</dbReference>
<keyword evidence="1 6" id="KW-0813">Transport</keyword>
<protein>
    <recommendedName>
        <fullName evidence="6">Trafficking protein particle complex subunit</fullName>
    </recommendedName>
</protein>
<accession>A0A9P6W4Y1</accession>
<sequence length="212" mass="22995">MTVYGLYIYDRHCTCCFYTDLDQRPPPVAGPSTLPKVLPPAPRAPQPQPSPQSRDMAIQDPRNSSGGGGGYNVPDTATLAPSTTTATAADPTRRASPGRLAFDEEAKLVYGVVFSLRNMVSKLSTRPDESFQALTTSAYKLHYLATPSSYHFVLLTSPQAGSCRPLLRQIYTGPFNEYIVRNPLASLDSQKSGKGIDNPSFRRAVEKLLAAA</sequence>
<dbReference type="AlphaFoldDB" id="A0A9P6W4Y1"/>
<dbReference type="SMART" id="SM01399">
    <property type="entry name" value="Sybindin"/>
    <property type="match status" value="1"/>
</dbReference>
<dbReference type="Proteomes" id="UP000777482">
    <property type="component" value="Unassembled WGS sequence"/>
</dbReference>
<feature type="compositionally biased region" description="Low complexity" evidence="7">
    <location>
        <begin position="74"/>
        <end position="96"/>
    </location>
</feature>
<dbReference type="InterPro" id="IPR007233">
    <property type="entry name" value="TRAPPC"/>
</dbReference>
<evidence type="ECO:0000313" key="9">
    <source>
        <dbReference type="Proteomes" id="UP000777482"/>
    </source>
</evidence>
<organism evidence="8 9">
    <name type="scientific">Rhodotorula mucilaginosa</name>
    <name type="common">Yeast</name>
    <name type="synonym">Rhodotorula rubra</name>
    <dbReference type="NCBI Taxonomy" id="5537"/>
    <lineage>
        <taxon>Eukaryota</taxon>
        <taxon>Fungi</taxon>
        <taxon>Dikarya</taxon>
        <taxon>Basidiomycota</taxon>
        <taxon>Pucciniomycotina</taxon>
        <taxon>Microbotryomycetes</taxon>
        <taxon>Sporidiobolales</taxon>
        <taxon>Sporidiobolaceae</taxon>
        <taxon>Rhodotorula</taxon>
    </lineage>
</organism>
<feature type="compositionally biased region" description="Pro residues" evidence="7">
    <location>
        <begin position="37"/>
        <end position="50"/>
    </location>
</feature>
<reference evidence="8 9" key="1">
    <citation type="submission" date="2020-11" db="EMBL/GenBank/DDBJ databases">
        <title>Kefir isolates.</title>
        <authorList>
            <person name="Marcisauskas S."/>
            <person name="Kim Y."/>
            <person name="Blasche S."/>
        </authorList>
    </citation>
    <scope>NUCLEOTIDE SEQUENCE [LARGE SCALE GENOMIC DNA]</scope>
    <source>
        <strain evidence="8 9">KR</strain>
    </source>
</reference>
<comment type="caution">
    <text evidence="8">The sequence shown here is derived from an EMBL/GenBank/DDBJ whole genome shotgun (WGS) entry which is preliminary data.</text>
</comment>
<comment type="subunit">
    <text evidence="6">Part of the multisubunit transport protein particle (TRAPP) complex.</text>
</comment>
<dbReference type="SUPFAM" id="SSF64356">
    <property type="entry name" value="SNARE-like"/>
    <property type="match status" value="1"/>
</dbReference>
<dbReference type="GO" id="GO:0005783">
    <property type="term" value="C:endoplasmic reticulum"/>
    <property type="evidence" value="ECO:0007669"/>
    <property type="project" value="UniProtKB-SubCell"/>
</dbReference>
<keyword evidence="4 6" id="KW-0333">Golgi apparatus</keyword>
<keyword evidence="2 6" id="KW-0256">Endoplasmic reticulum</keyword>